<dbReference type="SMART" id="SM00409">
    <property type="entry name" value="IG"/>
    <property type="match status" value="2"/>
</dbReference>
<dbReference type="OrthoDB" id="8947657at2759"/>
<evidence type="ECO:0000256" key="2">
    <source>
        <dbReference type="ARBA" id="ARBA00022475"/>
    </source>
</evidence>
<dbReference type="SUPFAM" id="SSF48726">
    <property type="entry name" value="Immunoglobulin"/>
    <property type="match status" value="2"/>
</dbReference>
<dbReference type="GO" id="GO:0009617">
    <property type="term" value="P:response to bacterium"/>
    <property type="evidence" value="ECO:0007669"/>
    <property type="project" value="TreeGrafter"/>
</dbReference>
<dbReference type="GeneID" id="114864884"/>
<evidence type="ECO:0000256" key="4">
    <source>
        <dbReference type="ARBA" id="ARBA00022859"/>
    </source>
</evidence>
<feature type="domain" description="Ig-like" evidence="10">
    <location>
        <begin position="135"/>
        <end position="241"/>
    </location>
</feature>
<keyword evidence="3 9" id="KW-0732">Signal</keyword>
<evidence type="ECO:0000256" key="6">
    <source>
        <dbReference type="ARBA" id="ARBA00023157"/>
    </source>
</evidence>
<dbReference type="AlphaFoldDB" id="A0A6P7NPD7"/>
<name>A0A6P7NPD7_BETSP</name>
<dbReference type="Gene3D" id="2.60.40.10">
    <property type="entry name" value="Immunoglobulins"/>
    <property type="match status" value="2"/>
</dbReference>
<dbReference type="RefSeq" id="XP_029021717.1">
    <property type="nucleotide sequence ID" value="XM_029165884.2"/>
</dbReference>
<dbReference type="InterPro" id="IPR007110">
    <property type="entry name" value="Ig-like_dom"/>
</dbReference>
<dbReference type="InterPro" id="IPR013783">
    <property type="entry name" value="Ig-like_fold"/>
</dbReference>
<keyword evidence="4" id="KW-0391">Immunity</keyword>
<evidence type="ECO:0000256" key="3">
    <source>
        <dbReference type="ARBA" id="ARBA00022729"/>
    </source>
</evidence>
<keyword evidence="6" id="KW-1015">Disulfide bond</keyword>
<sequence length="338" mass="37200">MIGTLAALTLFTLSFIQAVEDSQQMSVTVAEPGHSVTLQCRFSDKESKILHWNKETLGHLPEIVAEVVFGKANVLKEFKGSRFSARTDEDLHFFTITNVTKEDEAVYFCQSRATYGQTFINGTFLSVNDGNQLKPVYVRQHPETEWVRPGDSVTMNCSLVSNNNVQCPSEHSVYWFRAGPSGFSPGVIHRHRTDEEETGCVYSLSRTIQDSSDAGTYYCAVVTCGRILFGEGTNVETRTASSPLVAALGGLLACCGAVITILICYIAQTKACVCKGTRSHSHHKTPMVDQSNDLVGEAPVLNYAALDFSSRRMKKGTMNALPQEGFYSVVRAEDPNQR</sequence>
<organism evidence="11 12">
    <name type="scientific">Betta splendens</name>
    <name type="common">Siamese fighting fish</name>
    <dbReference type="NCBI Taxonomy" id="158456"/>
    <lineage>
        <taxon>Eukaryota</taxon>
        <taxon>Metazoa</taxon>
        <taxon>Chordata</taxon>
        <taxon>Craniata</taxon>
        <taxon>Vertebrata</taxon>
        <taxon>Euteleostomi</taxon>
        <taxon>Actinopterygii</taxon>
        <taxon>Neopterygii</taxon>
        <taxon>Teleostei</taxon>
        <taxon>Neoteleostei</taxon>
        <taxon>Acanthomorphata</taxon>
        <taxon>Anabantaria</taxon>
        <taxon>Anabantiformes</taxon>
        <taxon>Anabantoidei</taxon>
        <taxon>Osphronemidae</taxon>
        <taxon>Betta</taxon>
    </lineage>
</organism>
<dbReference type="InterPro" id="IPR013106">
    <property type="entry name" value="Ig_V-set"/>
</dbReference>
<protein>
    <submittedName>
        <fullName evidence="12">Uncharacterized protein LOC114864884</fullName>
    </submittedName>
</protein>
<reference evidence="12" key="1">
    <citation type="submission" date="2025-08" db="UniProtKB">
        <authorList>
            <consortium name="RefSeq"/>
        </authorList>
    </citation>
    <scope>IDENTIFICATION</scope>
</reference>
<dbReference type="InterPro" id="IPR036179">
    <property type="entry name" value="Ig-like_dom_sf"/>
</dbReference>
<evidence type="ECO:0000259" key="10">
    <source>
        <dbReference type="PROSITE" id="PS50835"/>
    </source>
</evidence>
<dbReference type="CDD" id="cd00099">
    <property type="entry name" value="IgV"/>
    <property type="match status" value="2"/>
</dbReference>
<dbReference type="InterPro" id="IPR003599">
    <property type="entry name" value="Ig_sub"/>
</dbReference>
<evidence type="ECO:0000256" key="7">
    <source>
        <dbReference type="ARBA" id="ARBA00023180"/>
    </source>
</evidence>
<gene>
    <name evidence="12" type="primary">LOC114864884</name>
</gene>
<feature type="signal peptide" evidence="9">
    <location>
        <begin position="1"/>
        <end position="18"/>
    </location>
</feature>
<keyword evidence="11" id="KW-1185">Reference proteome</keyword>
<dbReference type="KEGG" id="bspl:114864884"/>
<dbReference type="PANTHER" id="PTHR19433:SF111">
    <property type="entry name" value="T CELL RECEPTOR ALPHA VARIABLE 4"/>
    <property type="match status" value="1"/>
</dbReference>
<feature type="transmembrane region" description="Helical" evidence="8">
    <location>
        <begin position="244"/>
        <end position="267"/>
    </location>
</feature>
<dbReference type="GO" id="GO:0002376">
    <property type="term" value="P:immune system process"/>
    <property type="evidence" value="ECO:0007669"/>
    <property type="project" value="UniProtKB-KW"/>
</dbReference>
<dbReference type="GO" id="GO:0005886">
    <property type="term" value="C:plasma membrane"/>
    <property type="evidence" value="ECO:0007669"/>
    <property type="project" value="UniProtKB-SubCell"/>
</dbReference>
<keyword evidence="2" id="KW-1003">Cell membrane</keyword>
<evidence type="ECO:0000256" key="1">
    <source>
        <dbReference type="ARBA" id="ARBA00004236"/>
    </source>
</evidence>
<dbReference type="FunCoup" id="A0A6P7NPD7">
    <property type="interactions" value="2"/>
</dbReference>
<keyword evidence="7" id="KW-0325">Glycoprotein</keyword>
<keyword evidence="8" id="KW-1133">Transmembrane helix</keyword>
<evidence type="ECO:0000313" key="11">
    <source>
        <dbReference type="Proteomes" id="UP000515150"/>
    </source>
</evidence>
<accession>A0A6P7NPD7</accession>
<keyword evidence="5 8" id="KW-0472">Membrane</keyword>
<keyword evidence="8" id="KW-0812">Transmembrane</keyword>
<dbReference type="Pfam" id="PF07686">
    <property type="entry name" value="V-set"/>
    <property type="match status" value="1"/>
</dbReference>
<evidence type="ECO:0000313" key="12">
    <source>
        <dbReference type="RefSeq" id="XP_029021717.1"/>
    </source>
</evidence>
<evidence type="ECO:0000256" key="9">
    <source>
        <dbReference type="SAM" id="SignalP"/>
    </source>
</evidence>
<feature type="chain" id="PRO_5028041092" evidence="9">
    <location>
        <begin position="19"/>
        <end position="338"/>
    </location>
</feature>
<dbReference type="PANTHER" id="PTHR19433">
    <property type="entry name" value="T-CELL RECEPTOR ALPHA CHAIN V REGION-RELATED"/>
    <property type="match status" value="1"/>
</dbReference>
<dbReference type="InterPro" id="IPR052051">
    <property type="entry name" value="TCR_complex_component"/>
</dbReference>
<dbReference type="Proteomes" id="UP000515150">
    <property type="component" value="Chromosome 10"/>
</dbReference>
<feature type="domain" description="Ig-like" evidence="10">
    <location>
        <begin position="23"/>
        <end position="121"/>
    </location>
</feature>
<evidence type="ECO:0000256" key="8">
    <source>
        <dbReference type="SAM" id="Phobius"/>
    </source>
</evidence>
<dbReference type="SMART" id="SM00406">
    <property type="entry name" value="IGv"/>
    <property type="match status" value="2"/>
</dbReference>
<dbReference type="InParanoid" id="A0A6P7NPD7"/>
<dbReference type="PROSITE" id="PS50835">
    <property type="entry name" value="IG_LIKE"/>
    <property type="match status" value="2"/>
</dbReference>
<comment type="subcellular location">
    <subcellularLocation>
        <location evidence="1">Cell membrane</location>
    </subcellularLocation>
</comment>
<evidence type="ECO:0000256" key="5">
    <source>
        <dbReference type="ARBA" id="ARBA00023136"/>
    </source>
</evidence>
<proteinExistence type="predicted"/>